<dbReference type="Proteomes" id="UP000190044">
    <property type="component" value="Unassembled WGS sequence"/>
</dbReference>
<name>A0A1T5BRQ1_9SPHN</name>
<gene>
    <name evidence="2" type="ORF">SAMN06295937_100765</name>
</gene>
<dbReference type="RefSeq" id="WP_079638082.1">
    <property type="nucleotide sequence ID" value="NZ_FUYP01000007.1"/>
</dbReference>
<evidence type="ECO:0000259" key="1">
    <source>
        <dbReference type="Pfam" id="PF03906"/>
    </source>
</evidence>
<protein>
    <submittedName>
        <fullName evidence="2">Phage T7 tail fibre protein</fullName>
    </submittedName>
</protein>
<proteinExistence type="predicted"/>
<keyword evidence="3" id="KW-1185">Reference proteome</keyword>
<evidence type="ECO:0000313" key="2">
    <source>
        <dbReference type="EMBL" id="SKB49593.1"/>
    </source>
</evidence>
<dbReference type="EMBL" id="FUYP01000007">
    <property type="protein sequence ID" value="SKB49593.1"/>
    <property type="molecule type" value="Genomic_DNA"/>
</dbReference>
<dbReference type="AlphaFoldDB" id="A0A1T5BRQ1"/>
<dbReference type="Pfam" id="PF03906">
    <property type="entry name" value="Phage_T7_tail"/>
    <property type="match status" value="1"/>
</dbReference>
<evidence type="ECO:0000313" key="3">
    <source>
        <dbReference type="Proteomes" id="UP000190044"/>
    </source>
</evidence>
<dbReference type="InterPro" id="IPR005604">
    <property type="entry name" value="Phage_T7_tail_fibre-like_N"/>
</dbReference>
<accession>A0A1T5BRQ1</accession>
<feature type="domain" description="Bacteriophage T7 tail fibre protein-like N-terminal" evidence="1">
    <location>
        <begin position="3"/>
        <end position="98"/>
    </location>
</feature>
<reference evidence="3" key="1">
    <citation type="submission" date="2017-02" db="EMBL/GenBank/DDBJ databases">
        <authorList>
            <person name="Varghese N."/>
            <person name="Submissions S."/>
        </authorList>
    </citation>
    <scope>NUCLEOTIDE SEQUENCE [LARGE SCALE GENOMIC DNA]</scope>
    <source>
        <strain evidence="3">R11H</strain>
    </source>
</reference>
<sequence>MSTIAQYTGDGATKQFDITFSYRDSETVKVSVDGVATAYTFVNPSRVELDVAPSSGAEVRVYRETNVATPVVDFEDGAIIRASDLDEAVGQVRDRAEELGSETSALSARALLMPAGETAATLPDQASRSGKFLGFSPIDGAPVAAEGTNTADLLRPDLASTDSDKGAALVGVEGGGTVQDALSGLPDSLHYQAPTSSNVSGFDMDFRAGQGGTSPVAGTIHDYTDASRTWQLDKVGGSIGTGGYVLGLRRANNHIRRPDKPGTYISEAGFLRCSYDRFTQTAEVTGSISGNVLTVTDVASGALAVGSFVEGSGVEEGTTIAALGTGTGGTGTYTVAVRGNSAATQTVASTTLTGKTKSEVLAFYVDQTGGFGWSTDPAKMTTAKANGASYAFQLTASNEQQFLLSLTSASGQVLTIQDAVSGTRTDFVSPAGQTSGMRFQATAGGIDLAPATNQPITMRGRAVPDANNSYYLGTSAANWLRVYADAYYVGGTKVLGAQQAAIADSAGGDEQTKINEILAAMRAHGLIAAT</sequence>
<organism evidence="2 3">
    <name type="scientific">Sphingopyxis flava</name>
    <dbReference type="NCBI Taxonomy" id="1507287"/>
    <lineage>
        <taxon>Bacteria</taxon>
        <taxon>Pseudomonadati</taxon>
        <taxon>Pseudomonadota</taxon>
        <taxon>Alphaproteobacteria</taxon>
        <taxon>Sphingomonadales</taxon>
        <taxon>Sphingomonadaceae</taxon>
        <taxon>Sphingopyxis</taxon>
    </lineage>
</organism>
<dbReference type="OrthoDB" id="7455008at2"/>